<comment type="caution">
    <text evidence="1">The sequence shown here is derived from an EMBL/GenBank/DDBJ whole genome shotgun (WGS) entry which is preliminary data.</text>
</comment>
<dbReference type="Proteomes" id="UP001595705">
    <property type="component" value="Unassembled WGS sequence"/>
</dbReference>
<sequence length="80" mass="8628">MTNTIDMTPTWGEIGNVFRRFVESRETKAAMAMAPEIAKALAAAQALTAIQPTLTPDQATQVRHVMAVELAKQGFGRTPA</sequence>
<protein>
    <submittedName>
        <fullName evidence="1">Uncharacterized protein</fullName>
    </submittedName>
</protein>
<organism evidence="1 2">
    <name type="scientific">Luteimonas soli</name>
    <dbReference type="NCBI Taxonomy" id="1648966"/>
    <lineage>
        <taxon>Bacteria</taxon>
        <taxon>Pseudomonadati</taxon>
        <taxon>Pseudomonadota</taxon>
        <taxon>Gammaproteobacteria</taxon>
        <taxon>Lysobacterales</taxon>
        <taxon>Lysobacteraceae</taxon>
        <taxon>Luteimonas</taxon>
    </lineage>
</organism>
<dbReference type="RefSeq" id="WP_386742303.1">
    <property type="nucleotide sequence ID" value="NZ_JBHRYA010000002.1"/>
</dbReference>
<reference evidence="2" key="1">
    <citation type="journal article" date="2019" name="Int. J. Syst. Evol. Microbiol.">
        <title>The Global Catalogue of Microorganisms (GCM) 10K type strain sequencing project: providing services to taxonomists for standard genome sequencing and annotation.</title>
        <authorList>
            <consortium name="The Broad Institute Genomics Platform"/>
            <consortium name="The Broad Institute Genome Sequencing Center for Infectious Disease"/>
            <person name="Wu L."/>
            <person name="Ma J."/>
        </authorList>
    </citation>
    <scope>NUCLEOTIDE SEQUENCE [LARGE SCALE GENOMIC DNA]</scope>
    <source>
        <strain evidence="2">KCTC 42441</strain>
    </source>
</reference>
<keyword evidence="2" id="KW-1185">Reference proteome</keyword>
<gene>
    <name evidence="1" type="ORF">ACFONC_03380</name>
</gene>
<accession>A0ABV7XJN3</accession>
<evidence type="ECO:0000313" key="2">
    <source>
        <dbReference type="Proteomes" id="UP001595705"/>
    </source>
</evidence>
<dbReference type="EMBL" id="JBHRYA010000002">
    <property type="protein sequence ID" value="MFC3715192.1"/>
    <property type="molecule type" value="Genomic_DNA"/>
</dbReference>
<name>A0ABV7XJN3_9GAMM</name>
<evidence type="ECO:0000313" key="1">
    <source>
        <dbReference type="EMBL" id="MFC3715192.1"/>
    </source>
</evidence>
<proteinExistence type="predicted"/>